<dbReference type="EMBL" id="JAECZO010000039">
    <property type="protein sequence ID" value="KAK7194636.1"/>
    <property type="molecule type" value="Genomic_DNA"/>
</dbReference>
<keyword evidence="1" id="KW-0175">Coiled coil</keyword>
<feature type="coiled-coil region" evidence="1">
    <location>
        <begin position="150"/>
        <end position="184"/>
    </location>
</feature>
<organism evidence="3 4">
    <name type="scientific">Novymonas esmeraldas</name>
    <dbReference type="NCBI Taxonomy" id="1808958"/>
    <lineage>
        <taxon>Eukaryota</taxon>
        <taxon>Discoba</taxon>
        <taxon>Euglenozoa</taxon>
        <taxon>Kinetoplastea</taxon>
        <taxon>Metakinetoplastina</taxon>
        <taxon>Trypanosomatida</taxon>
        <taxon>Trypanosomatidae</taxon>
        <taxon>Novymonas</taxon>
    </lineage>
</organism>
<evidence type="ECO:0000313" key="3">
    <source>
        <dbReference type="EMBL" id="KAK7194636.1"/>
    </source>
</evidence>
<gene>
    <name evidence="3" type="ORF">NESM_000382300</name>
</gene>
<keyword evidence="4" id="KW-1185">Reference proteome</keyword>
<reference evidence="3 4" key="1">
    <citation type="journal article" date="2021" name="MBio">
        <title>A New Model Trypanosomatid, Novymonas esmeraldas: Genomic Perception of Its 'Candidatus Pandoraea novymonadis' Endosymbiont.</title>
        <authorList>
            <person name="Zakharova A."/>
            <person name="Saura A."/>
            <person name="Butenko A."/>
            <person name="Podesvova L."/>
            <person name="Warmusova S."/>
            <person name="Kostygov A.Y."/>
            <person name="Nenarokova A."/>
            <person name="Lukes J."/>
            <person name="Opperdoes F.R."/>
            <person name="Yurchenko V."/>
        </authorList>
    </citation>
    <scope>NUCLEOTIDE SEQUENCE [LARGE SCALE GENOMIC DNA]</scope>
    <source>
        <strain evidence="3 4">E262AT.01</strain>
    </source>
</reference>
<feature type="region of interest" description="Disordered" evidence="2">
    <location>
        <begin position="238"/>
        <end position="263"/>
    </location>
</feature>
<feature type="compositionally biased region" description="Basic and acidic residues" evidence="2">
    <location>
        <begin position="15"/>
        <end position="24"/>
    </location>
</feature>
<feature type="region of interest" description="Disordered" evidence="2">
    <location>
        <begin position="1"/>
        <end position="43"/>
    </location>
</feature>
<evidence type="ECO:0000313" key="4">
    <source>
        <dbReference type="Proteomes" id="UP001430356"/>
    </source>
</evidence>
<dbReference type="AlphaFoldDB" id="A0AAW0EN62"/>
<name>A0AAW0EN62_9TRYP</name>
<feature type="compositionally biased region" description="Pro residues" evidence="2">
    <location>
        <begin position="1"/>
        <end position="12"/>
    </location>
</feature>
<comment type="caution">
    <text evidence="3">The sequence shown here is derived from an EMBL/GenBank/DDBJ whole genome shotgun (WGS) entry which is preliminary data.</text>
</comment>
<accession>A0AAW0EN62</accession>
<evidence type="ECO:0000256" key="1">
    <source>
        <dbReference type="SAM" id="Coils"/>
    </source>
</evidence>
<sequence>MSRPPPSPPPSPTTLDRKRPRQEDAPEVVAPTDATDNSGSGADAETRFSVMINHRRVFASVEHPFLTARDLRTIVAAAASPTHLTTDEERPVLLLDYTSTLCMRRQRRQRRLELQRRASELTAERVDVVRASNTRLMQRARASVHELERLAALEIHITALSRRRKDITQKLLDVRRKLQALLQEKRASAASHAGCVLMLPSPDTGEVQLFPGHHYRTVCFVGEELCEVPQYRSTCLSNATQPESTKDKINGDGDGDATARPSNNARPRWAVAELLGYLLFRQLTLHPHSNGKGGRIAPGHSGGTDLRKIAAGANYDLIDDYFALPASVAAMYREWAMDNFKS</sequence>
<protein>
    <submittedName>
        <fullName evidence="3">Uncharacterized protein</fullName>
    </submittedName>
</protein>
<evidence type="ECO:0000256" key="2">
    <source>
        <dbReference type="SAM" id="MobiDB-lite"/>
    </source>
</evidence>
<dbReference type="Proteomes" id="UP001430356">
    <property type="component" value="Unassembled WGS sequence"/>
</dbReference>
<proteinExistence type="predicted"/>